<evidence type="ECO:0000256" key="3">
    <source>
        <dbReference type="ARBA" id="ARBA00022989"/>
    </source>
</evidence>
<proteinExistence type="predicted"/>
<gene>
    <name evidence="7" type="ORF">PQO05_05885</name>
</gene>
<keyword evidence="2 5" id="KW-0812">Transmembrane</keyword>
<keyword evidence="8" id="KW-1185">Reference proteome</keyword>
<evidence type="ECO:0000256" key="4">
    <source>
        <dbReference type="ARBA" id="ARBA00023136"/>
    </source>
</evidence>
<name>A0ABY7TCM6_9SPHI</name>
<feature type="transmembrane region" description="Helical" evidence="5">
    <location>
        <begin position="5"/>
        <end position="23"/>
    </location>
</feature>
<evidence type="ECO:0000259" key="6">
    <source>
        <dbReference type="Pfam" id="PF07291"/>
    </source>
</evidence>
<evidence type="ECO:0000313" key="7">
    <source>
        <dbReference type="EMBL" id="WCT13463.1"/>
    </source>
</evidence>
<protein>
    <recommendedName>
        <fullName evidence="6">Methylamine utilisation protein MauE domain-containing protein</fullName>
    </recommendedName>
</protein>
<dbReference type="Proteomes" id="UP001216139">
    <property type="component" value="Chromosome"/>
</dbReference>
<feature type="transmembrane region" description="Helical" evidence="5">
    <location>
        <begin position="73"/>
        <end position="96"/>
    </location>
</feature>
<keyword evidence="3 5" id="KW-1133">Transmembrane helix</keyword>
<feature type="domain" description="Methylamine utilisation protein MauE" evidence="6">
    <location>
        <begin position="5"/>
        <end position="128"/>
    </location>
</feature>
<dbReference type="RefSeq" id="WP_273631754.1">
    <property type="nucleotide sequence ID" value="NZ_CP117167.1"/>
</dbReference>
<organism evidence="7 8">
    <name type="scientific">Mucilaginibacter jinjuensis</name>
    <dbReference type="NCBI Taxonomy" id="1176721"/>
    <lineage>
        <taxon>Bacteria</taxon>
        <taxon>Pseudomonadati</taxon>
        <taxon>Bacteroidota</taxon>
        <taxon>Sphingobacteriia</taxon>
        <taxon>Sphingobacteriales</taxon>
        <taxon>Sphingobacteriaceae</taxon>
        <taxon>Mucilaginibacter</taxon>
    </lineage>
</organism>
<evidence type="ECO:0000256" key="1">
    <source>
        <dbReference type="ARBA" id="ARBA00004141"/>
    </source>
</evidence>
<dbReference type="Pfam" id="PF07291">
    <property type="entry name" value="MauE"/>
    <property type="match status" value="1"/>
</dbReference>
<evidence type="ECO:0000256" key="5">
    <source>
        <dbReference type="SAM" id="Phobius"/>
    </source>
</evidence>
<evidence type="ECO:0000256" key="2">
    <source>
        <dbReference type="ARBA" id="ARBA00022692"/>
    </source>
</evidence>
<dbReference type="EMBL" id="CP117167">
    <property type="protein sequence ID" value="WCT13463.1"/>
    <property type="molecule type" value="Genomic_DNA"/>
</dbReference>
<accession>A0ABY7TCM6</accession>
<keyword evidence="4 5" id="KW-0472">Membrane</keyword>
<feature type="transmembrane region" description="Helical" evidence="5">
    <location>
        <begin position="116"/>
        <end position="133"/>
    </location>
</feature>
<evidence type="ECO:0000313" key="8">
    <source>
        <dbReference type="Proteomes" id="UP001216139"/>
    </source>
</evidence>
<reference evidence="7 8" key="1">
    <citation type="submission" date="2023-02" db="EMBL/GenBank/DDBJ databases">
        <title>Genome sequence of Mucilaginibacter jinjuensis strain KACC 16571.</title>
        <authorList>
            <person name="Kim S."/>
            <person name="Heo J."/>
            <person name="Kwon S.-W."/>
        </authorList>
    </citation>
    <scope>NUCLEOTIDE SEQUENCE [LARGE SCALE GENOMIC DNA]</scope>
    <source>
        <strain evidence="7 8">KACC 16571</strain>
    </source>
</reference>
<comment type="subcellular location">
    <subcellularLocation>
        <location evidence="1">Membrane</location>
        <topology evidence="1">Multi-pass membrane protein</topology>
    </subcellularLocation>
</comment>
<feature type="transmembrane region" description="Helical" evidence="5">
    <location>
        <begin position="43"/>
        <end position="66"/>
    </location>
</feature>
<sequence length="137" mass="15394">MKKALLSEIITSFLILLFVYSSFSKLLDFAAFQRAMHSQPFPTWLASLLTWLIPSLELIVVVLLLLKSTRLAGLSAFLVLMIFFTGYILAILLGLFNTVPCSCGGIIQSLSWGQHLVFNLIFIAMAFFDIKLWNDLS</sequence>
<dbReference type="InterPro" id="IPR009908">
    <property type="entry name" value="Methylamine_util_MauE"/>
</dbReference>